<dbReference type="Gene3D" id="3.40.50.300">
    <property type="entry name" value="P-loop containing nucleotide triphosphate hydrolases"/>
    <property type="match status" value="1"/>
</dbReference>
<evidence type="ECO:0000313" key="1">
    <source>
        <dbReference type="EMBL" id="STI78701.1"/>
    </source>
</evidence>
<name>A0A376TPR5_ECOLX</name>
<evidence type="ECO:0000313" key="2">
    <source>
        <dbReference type="Proteomes" id="UP000254405"/>
    </source>
</evidence>
<dbReference type="Proteomes" id="UP000254405">
    <property type="component" value="Unassembled WGS sequence"/>
</dbReference>
<dbReference type="InterPro" id="IPR027417">
    <property type="entry name" value="P-loop_NTPase"/>
</dbReference>
<dbReference type="EMBL" id="UGCO01000001">
    <property type="protein sequence ID" value="STI78701.1"/>
    <property type="molecule type" value="Genomic_DNA"/>
</dbReference>
<reference evidence="1 2" key="1">
    <citation type="submission" date="2018-06" db="EMBL/GenBank/DDBJ databases">
        <authorList>
            <consortium name="Pathogen Informatics"/>
            <person name="Doyle S."/>
        </authorList>
    </citation>
    <scope>NUCLEOTIDE SEQUENCE [LARGE SCALE GENOMIC DNA]</scope>
    <source>
        <strain evidence="1 2">NCTC8985</strain>
    </source>
</reference>
<organism evidence="1 2">
    <name type="scientific">Escherichia coli</name>
    <dbReference type="NCBI Taxonomy" id="562"/>
    <lineage>
        <taxon>Bacteria</taxon>
        <taxon>Pseudomonadati</taxon>
        <taxon>Pseudomonadota</taxon>
        <taxon>Gammaproteobacteria</taxon>
        <taxon>Enterobacterales</taxon>
        <taxon>Enterobacteriaceae</taxon>
        <taxon>Escherichia</taxon>
    </lineage>
</organism>
<protein>
    <submittedName>
        <fullName evidence="1">Pantothenate kinase</fullName>
        <ecNumber evidence="1">2.7.1.33</ecNumber>
    </submittedName>
</protein>
<dbReference type="GO" id="GO:0004594">
    <property type="term" value="F:pantothenate kinase activity"/>
    <property type="evidence" value="ECO:0007669"/>
    <property type="project" value="UniProtKB-EC"/>
</dbReference>
<dbReference type="EC" id="2.7.1.33" evidence="1"/>
<dbReference type="SUPFAM" id="SSF52540">
    <property type="entry name" value="P-loop containing nucleoside triphosphate hydrolases"/>
    <property type="match status" value="1"/>
</dbReference>
<sequence length="115" mass="13672">MSYRAGWIIHTIPHHVFVSDFVDFSIYVDAPEDLLQTWYINRFLKFREGAFTDPDSYFHNYAKLTKEEAIKTAMTLWKEINWLNLKQNILPTRERASLILTKSANHAVEEVRLRK</sequence>
<proteinExistence type="predicted"/>
<keyword evidence="1" id="KW-0418">Kinase</keyword>
<keyword evidence="1" id="KW-0808">Transferase</keyword>
<gene>
    <name evidence="1" type="primary">coaA_2</name>
    <name evidence="1" type="ORF">NCTC8985_04047</name>
</gene>
<accession>A0A376TPR5</accession>
<dbReference type="AlphaFoldDB" id="A0A376TPR5"/>